<evidence type="ECO:0000259" key="4">
    <source>
        <dbReference type="PROSITE" id="PS51782"/>
    </source>
</evidence>
<dbReference type="EMBL" id="JABFUD020000007">
    <property type="protein sequence ID" value="KAI5078155.1"/>
    <property type="molecule type" value="Genomic_DNA"/>
</dbReference>
<evidence type="ECO:0000256" key="1">
    <source>
        <dbReference type="SAM" id="Phobius"/>
    </source>
</evidence>
<dbReference type="SUPFAM" id="SSF56112">
    <property type="entry name" value="Protein kinase-like (PK-like)"/>
    <property type="match status" value="1"/>
</dbReference>
<protein>
    <recommendedName>
        <fullName evidence="7">Protein kinase domain-containing protein</fullName>
    </recommendedName>
</protein>
<evidence type="ECO:0000259" key="3">
    <source>
        <dbReference type="PROSITE" id="PS50011"/>
    </source>
</evidence>
<gene>
    <name evidence="5" type="ORF">GOP47_0007979</name>
</gene>
<dbReference type="Pfam" id="PF23446">
    <property type="entry name" value="LysM1_NFP_LYK"/>
    <property type="match status" value="1"/>
</dbReference>
<dbReference type="InterPro" id="IPR001245">
    <property type="entry name" value="Ser-Thr/Tyr_kinase_cat_dom"/>
</dbReference>
<keyword evidence="1" id="KW-0472">Membrane</keyword>
<keyword evidence="6" id="KW-1185">Reference proteome</keyword>
<dbReference type="InterPro" id="IPR018392">
    <property type="entry name" value="LysM"/>
</dbReference>
<keyword evidence="1" id="KW-1133">Transmembrane helix</keyword>
<feature type="domain" description="Protein kinase" evidence="3">
    <location>
        <begin position="336"/>
        <end position="653"/>
    </location>
</feature>
<feature type="chain" id="PRO_5039623043" description="Protein kinase domain-containing protein" evidence="2">
    <location>
        <begin position="26"/>
        <end position="653"/>
    </location>
</feature>
<feature type="signal peptide" evidence="2">
    <location>
        <begin position="1"/>
        <end position="25"/>
    </location>
</feature>
<dbReference type="PROSITE" id="PS50011">
    <property type="entry name" value="PROTEIN_KINASE_DOM"/>
    <property type="match status" value="1"/>
</dbReference>
<dbReference type="InterPro" id="IPR056561">
    <property type="entry name" value="NFP_LYK_LysM1"/>
</dbReference>
<feature type="transmembrane region" description="Helical" evidence="1">
    <location>
        <begin position="273"/>
        <end position="298"/>
    </location>
</feature>
<dbReference type="GO" id="GO:0005886">
    <property type="term" value="C:plasma membrane"/>
    <property type="evidence" value="ECO:0007669"/>
    <property type="project" value="UniProtKB-ARBA"/>
</dbReference>
<dbReference type="Pfam" id="PF23472">
    <property type="entry name" value="LysM2_CERK1_LYK3_4_5"/>
    <property type="match status" value="1"/>
</dbReference>
<organism evidence="5 6">
    <name type="scientific">Adiantum capillus-veneris</name>
    <name type="common">Maidenhair fern</name>
    <dbReference type="NCBI Taxonomy" id="13818"/>
    <lineage>
        <taxon>Eukaryota</taxon>
        <taxon>Viridiplantae</taxon>
        <taxon>Streptophyta</taxon>
        <taxon>Embryophyta</taxon>
        <taxon>Tracheophyta</taxon>
        <taxon>Polypodiopsida</taxon>
        <taxon>Polypodiidae</taxon>
        <taxon>Polypodiales</taxon>
        <taxon>Pteridineae</taxon>
        <taxon>Pteridaceae</taxon>
        <taxon>Vittarioideae</taxon>
        <taxon>Adiantum</taxon>
    </lineage>
</organism>
<accession>A0A9D4V2B0</accession>
<name>A0A9D4V2B0_ADICA</name>
<dbReference type="InterPro" id="IPR000719">
    <property type="entry name" value="Prot_kinase_dom"/>
</dbReference>
<dbReference type="AlphaFoldDB" id="A0A9D4V2B0"/>
<dbReference type="Pfam" id="PF07714">
    <property type="entry name" value="PK_Tyr_Ser-Thr"/>
    <property type="match status" value="1"/>
</dbReference>
<dbReference type="GO" id="GO:0005524">
    <property type="term" value="F:ATP binding"/>
    <property type="evidence" value="ECO:0007669"/>
    <property type="project" value="InterPro"/>
</dbReference>
<dbReference type="PANTHER" id="PTHR45927:SF6">
    <property type="entry name" value="PROTEIN LYK5"/>
    <property type="match status" value="1"/>
</dbReference>
<dbReference type="Gene3D" id="1.10.510.10">
    <property type="entry name" value="Transferase(Phosphotransferase) domain 1"/>
    <property type="match status" value="1"/>
</dbReference>
<dbReference type="PANTHER" id="PTHR45927">
    <property type="entry name" value="LYSM-DOMAIN RECEPTOR-LIKE KINASE-RELATED"/>
    <property type="match status" value="1"/>
</dbReference>
<dbReference type="OrthoDB" id="339325at2759"/>
<dbReference type="PROSITE" id="PS51782">
    <property type="entry name" value="LYSM"/>
    <property type="match status" value="1"/>
</dbReference>
<keyword evidence="2" id="KW-0732">Signal</keyword>
<dbReference type="InterPro" id="IPR011009">
    <property type="entry name" value="Kinase-like_dom_sf"/>
</dbReference>
<keyword evidence="1" id="KW-0812">Transmembrane</keyword>
<reference evidence="5" key="1">
    <citation type="submission" date="2021-01" db="EMBL/GenBank/DDBJ databases">
        <title>Adiantum capillus-veneris genome.</title>
        <authorList>
            <person name="Fang Y."/>
            <person name="Liao Q."/>
        </authorList>
    </citation>
    <scope>NUCLEOTIDE SEQUENCE</scope>
    <source>
        <strain evidence="5">H3</strain>
        <tissue evidence="5">Leaf</tissue>
    </source>
</reference>
<sequence>MQPCFCAMPLDVRLLLTLLCIYSSSHLLMISSQQDYLSPENLTECREDHPENSGYRCEPKLAACETLAYFRVQPGRFSSLATIAEQLFNMKSSDIAQASNLSTLSSPLRLVPGQGLYIPFSCACNGTAFSTHNVTYTFVAADTIVTVCNSSYEGLTTCQATRHANPDLIASGLDIGSSLTFPLRCACPSPEQTLKGIKFLVTYPIGSQPETISSVVDMFRLDETEFLLANRIENRSTVLFAATTVLLPFKEKPTLPPNASFGPPFPQPQQHRIMIHIIAASVTPVILILIILLAVFYTQKHRTKMAYKKTSFLQPNAVASPNMLPSDGKSPSIDLFQVMSELASDKRLIVFSSDDIDQATHGFSISTRINGSVYRGTIEGQSVAVKKMEEDATQEVQILQTLHHANIVSLLGVCLPSPCDSYLVYEYAEGGSLHNWLHGNAQSMPGLARGFKVLQWHDRLQIAFDVSCAMEYIHEHTNPRYVHNYINSSNILVDSNMRGKLANFSLAKVINGNEDLHVLMHRANYGLPTSALHRMDIGGFTLHEPVKGARVSPTVDVYAFGLVLLEILFEQESADGNVDAIQGLMNGHDPKEKLEVCMYSGFDSNVHNDCGYNLAMLAHSCVSPDPYARPNARTVAFTLSKVRNACLSDHGSF</sequence>
<proteinExistence type="predicted"/>
<dbReference type="GO" id="GO:0004672">
    <property type="term" value="F:protein kinase activity"/>
    <property type="evidence" value="ECO:0007669"/>
    <property type="project" value="InterPro"/>
</dbReference>
<evidence type="ECO:0000256" key="2">
    <source>
        <dbReference type="SAM" id="SignalP"/>
    </source>
</evidence>
<dbReference type="Gene3D" id="3.30.200.20">
    <property type="entry name" value="Phosphorylase Kinase, domain 1"/>
    <property type="match status" value="1"/>
</dbReference>
<dbReference type="Proteomes" id="UP000886520">
    <property type="component" value="Chromosome 7"/>
</dbReference>
<feature type="domain" description="LysM" evidence="4">
    <location>
        <begin position="68"/>
        <end position="118"/>
    </location>
</feature>
<dbReference type="CDD" id="cd00118">
    <property type="entry name" value="LysM"/>
    <property type="match status" value="1"/>
</dbReference>
<evidence type="ECO:0000313" key="5">
    <source>
        <dbReference type="EMBL" id="KAI5078155.1"/>
    </source>
</evidence>
<dbReference type="InterPro" id="IPR052611">
    <property type="entry name" value="Plant_RLK_LysM"/>
</dbReference>
<evidence type="ECO:0000313" key="6">
    <source>
        <dbReference type="Proteomes" id="UP000886520"/>
    </source>
</evidence>
<dbReference type="InterPro" id="IPR056562">
    <property type="entry name" value="LysM2_CERK1_LYK3_4_5"/>
</dbReference>
<comment type="caution">
    <text evidence="5">The sequence shown here is derived from an EMBL/GenBank/DDBJ whole genome shotgun (WGS) entry which is preliminary data.</text>
</comment>
<evidence type="ECO:0008006" key="7">
    <source>
        <dbReference type="Google" id="ProtNLM"/>
    </source>
</evidence>